<dbReference type="SUPFAM" id="SSF144091">
    <property type="entry name" value="Rhomboid-like"/>
    <property type="match status" value="1"/>
</dbReference>
<evidence type="ECO:0000256" key="2">
    <source>
        <dbReference type="ARBA" id="ARBA00009045"/>
    </source>
</evidence>
<keyword evidence="3 7" id="KW-0812">Transmembrane</keyword>
<keyword evidence="6 7" id="KW-0472">Membrane</keyword>
<feature type="transmembrane region" description="Helical" evidence="7">
    <location>
        <begin position="232"/>
        <end position="253"/>
    </location>
</feature>
<dbReference type="InterPro" id="IPR050925">
    <property type="entry name" value="Rhomboid_protease_S54"/>
</dbReference>
<dbReference type="GO" id="GO:0016020">
    <property type="term" value="C:membrane"/>
    <property type="evidence" value="ECO:0007669"/>
    <property type="project" value="UniProtKB-SubCell"/>
</dbReference>
<dbReference type="Gene3D" id="1.20.1540.10">
    <property type="entry name" value="Rhomboid-like"/>
    <property type="match status" value="1"/>
</dbReference>
<feature type="transmembrane region" description="Helical" evidence="7">
    <location>
        <begin position="210"/>
        <end position="227"/>
    </location>
</feature>
<evidence type="ECO:0000313" key="10">
    <source>
        <dbReference type="Proteomes" id="UP000244855"/>
    </source>
</evidence>
<evidence type="ECO:0000256" key="7">
    <source>
        <dbReference type="SAM" id="Phobius"/>
    </source>
</evidence>
<dbReference type="PANTHER" id="PTHR43731:SF14">
    <property type="entry name" value="PRESENILIN-ASSOCIATED RHOMBOID-LIKE PROTEIN, MITOCHONDRIAL"/>
    <property type="match status" value="1"/>
</dbReference>
<feature type="transmembrane region" description="Helical" evidence="7">
    <location>
        <begin position="170"/>
        <end position="190"/>
    </location>
</feature>
<gene>
    <name evidence="9" type="ORF">DM02DRAFT_609427</name>
</gene>
<dbReference type="GO" id="GO:0004252">
    <property type="term" value="F:serine-type endopeptidase activity"/>
    <property type="evidence" value="ECO:0007669"/>
    <property type="project" value="InterPro"/>
</dbReference>
<evidence type="ECO:0000256" key="3">
    <source>
        <dbReference type="ARBA" id="ARBA00022692"/>
    </source>
</evidence>
<comment type="similarity">
    <text evidence="2">Belongs to the peptidase S54 family.</text>
</comment>
<reference evidence="9 10" key="1">
    <citation type="journal article" date="2018" name="Sci. Rep.">
        <title>Comparative genomics provides insights into the lifestyle and reveals functional heterogeneity of dark septate endophytic fungi.</title>
        <authorList>
            <person name="Knapp D.G."/>
            <person name="Nemeth J.B."/>
            <person name="Barry K."/>
            <person name="Hainaut M."/>
            <person name="Henrissat B."/>
            <person name="Johnson J."/>
            <person name="Kuo A."/>
            <person name="Lim J.H.P."/>
            <person name="Lipzen A."/>
            <person name="Nolan M."/>
            <person name="Ohm R.A."/>
            <person name="Tamas L."/>
            <person name="Grigoriev I.V."/>
            <person name="Spatafora J.W."/>
            <person name="Nagy L.G."/>
            <person name="Kovacs G.M."/>
        </authorList>
    </citation>
    <scope>NUCLEOTIDE SEQUENCE [LARGE SCALE GENOMIC DNA]</scope>
    <source>
        <strain evidence="9 10">DSE2036</strain>
    </source>
</reference>
<keyword evidence="4" id="KW-0378">Hydrolase</keyword>
<evidence type="ECO:0000256" key="6">
    <source>
        <dbReference type="ARBA" id="ARBA00023136"/>
    </source>
</evidence>
<organism evidence="9 10">
    <name type="scientific">Periconia macrospinosa</name>
    <dbReference type="NCBI Taxonomy" id="97972"/>
    <lineage>
        <taxon>Eukaryota</taxon>
        <taxon>Fungi</taxon>
        <taxon>Dikarya</taxon>
        <taxon>Ascomycota</taxon>
        <taxon>Pezizomycotina</taxon>
        <taxon>Dothideomycetes</taxon>
        <taxon>Pleosporomycetidae</taxon>
        <taxon>Pleosporales</taxon>
        <taxon>Massarineae</taxon>
        <taxon>Periconiaceae</taxon>
        <taxon>Periconia</taxon>
    </lineage>
</organism>
<keyword evidence="10" id="KW-1185">Reference proteome</keyword>
<keyword evidence="5 7" id="KW-1133">Transmembrane helix</keyword>
<dbReference type="Pfam" id="PF01694">
    <property type="entry name" value="Rhomboid"/>
    <property type="match status" value="1"/>
</dbReference>
<evidence type="ECO:0000256" key="1">
    <source>
        <dbReference type="ARBA" id="ARBA00004141"/>
    </source>
</evidence>
<accession>A0A2V1E952</accession>
<dbReference type="OrthoDB" id="418595at2759"/>
<feature type="transmembrane region" description="Helical" evidence="7">
    <location>
        <begin position="142"/>
        <end position="163"/>
    </location>
</feature>
<proteinExistence type="inferred from homology"/>
<evidence type="ECO:0000256" key="5">
    <source>
        <dbReference type="ARBA" id="ARBA00022989"/>
    </source>
</evidence>
<dbReference type="Proteomes" id="UP000244855">
    <property type="component" value="Unassembled WGS sequence"/>
</dbReference>
<name>A0A2V1E952_9PLEO</name>
<feature type="domain" description="Peptidase S54 rhomboid" evidence="8">
    <location>
        <begin position="124"/>
        <end position="285"/>
    </location>
</feature>
<sequence length="288" mass="32207">MSFLQRIVAWSLRPGAFHSPTFTGIGILRPNPQTPTAKSMPTNFYTSSMYHRPMGRRSYSSDPFSYESHFKRNMRVIYGAIGLNTAIFLYGNYTRVQAEQGSPESWYWFNENFTLNYVQFTHEGRWWTAITSVFSHLDFKHLFGNMVSTYFFGLVIAGTPCITPLMIAKLILGSGLCGSIFTLGLRHWEIKNQTGKSQWGRTGPPELKRGLGFSGAVMGISAVAAALDPKRIFYLAGIIPAPLWLLVTGYAAYDIYSFNDKTSNVGHSAHIGGLVFGAAYYLVKLRGF</sequence>
<feature type="transmembrane region" description="Helical" evidence="7">
    <location>
        <begin position="265"/>
        <end position="283"/>
    </location>
</feature>
<dbReference type="PANTHER" id="PTHR43731">
    <property type="entry name" value="RHOMBOID PROTEASE"/>
    <property type="match status" value="1"/>
</dbReference>
<evidence type="ECO:0000259" key="8">
    <source>
        <dbReference type="Pfam" id="PF01694"/>
    </source>
</evidence>
<dbReference type="InterPro" id="IPR035952">
    <property type="entry name" value="Rhomboid-like_sf"/>
</dbReference>
<protein>
    <recommendedName>
        <fullName evidence="8">Peptidase S54 rhomboid domain-containing protein</fullName>
    </recommendedName>
</protein>
<dbReference type="EMBL" id="KZ805306">
    <property type="protein sequence ID" value="PVI07053.1"/>
    <property type="molecule type" value="Genomic_DNA"/>
</dbReference>
<comment type="subcellular location">
    <subcellularLocation>
        <location evidence="1">Membrane</location>
        <topology evidence="1">Multi-pass membrane protein</topology>
    </subcellularLocation>
</comment>
<evidence type="ECO:0000313" key="9">
    <source>
        <dbReference type="EMBL" id="PVI07053.1"/>
    </source>
</evidence>
<dbReference type="AlphaFoldDB" id="A0A2V1E952"/>
<dbReference type="InterPro" id="IPR022764">
    <property type="entry name" value="Peptidase_S54_rhomboid_dom"/>
</dbReference>
<feature type="transmembrane region" description="Helical" evidence="7">
    <location>
        <begin position="76"/>
        <end position="93"/>
    </location>
</feature>
<evidence type="ECO:0000256" key="4">
    <source>
        <dbReference type="ARBA" id="ARBA00022801"/>
    </source>
</evidence>